<evidence type="ECO:0000313" key="2">
    <source>
        <dbReference type="Proteomes" id="UP000683925"/>
    </source>
</evidence>
<dbReference type="AlphaFoldDB" id="A0A8S1X381"/>
<dbReference type="Proteomes" id="UP000683925">
    <property type="component" value="Unassembled WGS sequence"/>
</dbReference>
<reference evidence="1" key="1">
    <citation type="submission" date="2021-01" db="EMBL/GenBank/DDBJ databases">
        <authorList>
            <consortium name="Genoscope - CEA"/>
            <person name="William W."/>
        </authorList>
    </citation>
    <scope>NUCLEOTIDE SEQUENCE</scope>
</reference>
<comment type="caution">
    <text evidence="1">The sequence shown here is derived from an EMBL/GenBank/DDBJ whole genome shotgun (WGS) entry which is preliminary data.</text>
</comment>
<gene>
    <name evidence="1" type="ORF">POCTA_138.1.T1120103</name>
</gene>
<dbReference type="EMBL" id="CAJJDP010000112">
    <property type="protein sequence ID" value="CAD8196634.1"/>
    <property type="molecule type" value="Genomic_DNA"/>
</dbReference>
<protein>
    <submittedName>
        <fullName evidence="1">Uncharacterized protein</fullName>
    </submittedName>
</protein>
<evidence type="ECO:0000313" key="1">
    <source>
        <dbReference type="EMBL" id="CAD8196634.1"/>
    </source>
</evidence>
<name>A0A8S1X381_PAROT</name>
<sequence>METFAKGNGSTIRYKLIFLKAGKKQQFTSSKEKIIRILGFFLCSHKI</sequence>
<proteinExistence type="predicted"/>
<organism evidence="1 2">
    <name type="scientific">Paramecium octaurelia</name>
    <dbReference type="NCBI Taxonomy" id="43137"/>
    <lineage>
        <taxon>Eukaryota</taxon>
        <taxon>Sar</taxon>
        <taxon>Alveolata</taxon>
        <taxon>Ciliophora</taxon>
        <taxon>Intramacronucleata</taxon>
        <taxon>Oligohymenophorea</taxon>
        <taxon>Peniculida</taxon>
        <taxon>Parameciidae</taxon>
        <taxon>Paramecium</taxon>
    </lineage>
</organism>
<keyword evidence="2" id="KW-1185">Reference proteome</keyword>
<accession>A0A8S1X381</accession>